<dbReference type="EMBL" id="JBHSMF010000009">
    <property type="protein sequence ID" value="MFC5498720.1"/>
    <property type="molecule type" value="Genomic_DNA"/>
</dbReference>
<evidence type="ECO:0000313" key="2">
    <source>
        <dbReference type="EMBL" id="MFC5498720.1"/>
    </source>
</evidence>
<gene>
    <name evidence="2" type="ORF">ACFPOE_14325</name>
</gene>
<dbReference type="Proteomes" id="UP001596037">
    <property type="component" value="Unassembled WGS sequence"/>
</dbReference>
<reference evidence="3" key="1">
    <citation type="journal article" date="2019" name="Int. J. Syst. Evol. Microbiol.">
        <title>The Global Catalogue of Microorganisms (GCM) 10K type strain sequencing project: providing services to taxonomists for standard genome sequencing and annotation.</title>
        <authorList>
            <consortium name="The Broad Institute Genomics Platform"/>
            <consortium name="The Broad Institute Genome Sequencing Center for Infectious Disease"/>
            <person name="Wu L."/>
            <person name="Ma J."/>
        </authorList>
    </citation>
    <scope>NUCLEOTIDE SEQUENCE [LARGE SCALE GENOMIC DNA]</scope>
    <source>
        <strain evidence="3">CCUG 57401</strain>
    </source>
</reference>
<evidence type="ECO:0000259" key="1">
    <source>
        <dbReference type="Pfam" id="PF01814"/>
    </source>
</evidence>
<dbReference type="CDD" id="cd12108">
    <property type="entry name" value="Hr-like"/>
    <property type="match status" value="1"/>
</dbReference>
<dbReference type="Gene3D" id="1.20.120.520">
    <property type="entry name" value="nmb1532 protein domain like"/>
    <property type="match status" value="1"/>
</dbReference>
<proteinExistence type="predicted"/>
<accession>A0ABW0NDU9</accession>
<feature type="domain" description="Hemerythrin-like" evidence="1">
    <location>
        <begin position="7"/>
        <end position="141"/>
    </location>
</feature>
<comment type="caution">
    <text evidence="2">The sequence shown here is derived from an EMBL/GenBank/DDBJ whole genome shotgun (WGS) entry which is preliminary data.</text>
</comment>
<evidence type="ECO:0000313" key="3">
    <source>
        <dbReference type="Proteomes" id="UP001596037"/>
    </source>
</evidence>
<dbReference type="PANTHER" id="PTHR39966">
    <property type="entry name" value="BLL2471 PROTEIN-RELATED"/>
    <property type="match status" value="1"/>
</dbReference>
<dbReference type="Pfam" id="PF01814">
    <property type="entry name" value="Hemerythrin"/>
    <property type="match status" value="1"/>
</dbReference>
<dbReference type="PANTHER" id="PTHR39966:SF1">
    <property type="entry name" value="HEMERYTHRIN-LIKE DOMAIN-CONTAINING PROTEIN"/>
    <property type="match status" value="1"/>
</dbReference>
<keyword evidence="3" id="KW-1185">Reference proteome</keyword>
<dbReference type="InterPro" id="IPR012312">
    <property type="entry name" value="Hemerythrin-like"/>
</dbReference>
<organism evidence="2 3">
    <name type="scientific">Caenimonas terrae</name>
    <dbReference type="NCBI Taxonomy" id="696074"/>
    <lineage>
        <taxon>Bacteria</taxon>
        <taxon>Pseudomonadati</taxon>
        <taxon>Pseudomonadota</taxon>
        <taxon>Betaproteobacteria</taxon>
        <taxon>Burkholderiales</taxon>
        <taxon>Comamonadaceae</taxon>
        <taxon>Caenimonas</taxon>
    </lineage>
</organism>
<dbReference type="RefSeq" id="WP_376850804.1">
    <property type="nucleotide sequence ID" value="NZ_JBHSMF010000009.1"/>
</dbReference>
<name>A0ABW0NDU9_9BURK</name>
<sequence>MSHPAATIIHEEHAAVAAMLRSLQAMVQQGPGEAPERFFDVVRAMLFYIDEFPGQRHHPKESNLLFPRVLQVCPELMPVIEQLESEHLSGEGNVRELQHKLAAWEYLGESRRPDFEDAARKYVDFYLNHMRVEERELLPAAERALSAADWAELDAAFSADRDPLAGGVREAQFDRLFTRIVLQAPAPIGVGPSTERLLPA</sequence>
<protein>
    <submittedName>
        <fullName evidence="2">Hemerythrin domain-containing protein</fullName>
    </submittedName>
</protein>